<dbReference type="SUPFAM" id="SSF55073">
    <property type="entry name" value="Nucleotide cyclase"/>
    <property type="match status" value="2"/>
</dbReference>
<reference evidence="5 6" key="1">
    <citation type="submission" date="2015-07" db="EMBL/GenBank/DDBJ databases">
        <title>Whole genome sequence of Ardenticatena maritima DSM 23922.</title>
        <authorList>
            <person name="Hemp J."/>
            <person name="Ward L.M."/>
            <person name="Pace L.A."/>
            <person name="Fischer W.W."/>
        </authorList>
    </citation>
    <scope>NUCLEOTIDE SEQUENCE [LARGE SCALE GENOMIC DNA]</scope>
    <source>
        <strain evidence="5 6">110S</strain>
    </source>
</reference>
<evidence type="ECO:0000256" key="3">
    <source>
        <dbReference type="PROSITE-ProRule" id="PRU00339"/>
    </source>
</evidence>
<keyword evidence="1" id="KW-0547">Nucleotide-binding</keyword>
<dbReference type="SUPFAM" id="SSF48452">
    <property type="entry name" value="TPR-like"/>
    <property type="match status" value="3"/>
</dbReference>
<evidence type="ECO:0000256" key="1">
    <source>
        <dbReference type="ARBA" id="ARBA00022741"/>
    </source>
</evidence>
<proteinExistence type="predicted"/>
<dbReference type="InterPro" id="IPR027417">
    <property type="entry name" value="P-loop_NTPase"/>
</dbReference>
<name>A0A0N8GRQ4_9CHLR</name>
<gene>
    <name evidence="5" type="ORF">SE16_11430</name>
</gene>
<dbReference type="SUPFAM" id="SSF52540">
    <property type="entry name" value="P-loop containing nucleoside triphosphate hydrolases"/>
    <property type="match status" value="1"/>
</dbReference>
<dbReference type="Pfam" id="PF00211">
    <property type="entry name" value="Guanylate_cyc"/>
    <property type="match status" value="2"/>
</dbReference>
<dbReference type="InterPro" id="IPR029787">
    <property type="entry name" value="Nucleotide_cyclase"/>
</dbReference>
<sequence>MHTHYVDVSPFLGDEPASIALPAVRARLQTLLRTVSTYVPQWVRMPVVQEGRLPRATLCEGSVLFADVSGFTRLSERLRQSELAREGAEVITQAVNAYFDRIALISARYGGSVLKFGGDASLIFFEGVDHAWRACLTALRVQQQLRHSPMAVDVEGETFPLFMSIGIGSGTLFLDILGDERKRELAILGPALQRMGRAESFANAGEIVVDAYTAESVSSRLRLTPHPEAPSFAYLHIPESPLPEYAGVVWPQLTYTPPNASLEDDIAWLAHRLHLLTPFLPFGLLERLRLSPETPDVLDEVRWATIVFAEMPAIAAISKALDHYTPEHVSEILNGYFTCMSDCIRRYEGIVNKLSVSPTGLQIMATFGAPRAHEDDAQRATLAALNMLSAVREQALRQGWPDEMAHGIGLNTGFVFAGNVGGMQRREYTVMGDEVNTAYRVMSVAEPGTVVLTEATMQQVRQNIVIWPLEARRVKGKRAPLMLYRAVEPKSGGMEWRWEYPLVNRKKELRLFDEAIDAVLSGHGRFIHVEGEAGVGKSRLVGEVVRRMGQRGLVTILTICLSYSREVPYMPWVDILRTLLDLPNENTEAHVRAALAEIDAEEWAPLVGEMLGIPIPDTSFTAALPPQLRRQRLFEVVWRLLEANIPLPGLAIFIEDAQWADDASLDLLNTILPRISSQPILLCAVHRPRDAFGQQWQPWGTHIRLEPLTVEDIAQLIANLLHTLDIPEELRTFVFQKSQGNPLFAQELARTLQENAMVRHEAEHLIFESPFDEQVPDTIHNLLQSRIDRLPEQERRVLQTAACIGQTFSLDLLTAIYPHEHVHQSLARLVERGLLLSESFSTVPTYTFAHTLTQEVAHQSLSFSRRRVLHRQIADYLERTSSHDFTAAVAAMLAYHFYEGEVWEKAAVYAFQAGAMAQREYANETAVAMFRRALKAIARLSPSPSEMFALQFDALAHLGASLSLIGEYDEAMAAYRQAESVLPHAFAPSEHAPRRADLFLHMAEVMEKQSEFEKALALVEQGLAELQEAPEAHLQAARLYRLGAGIYHRLGANDKALAWCRRGLAELAHLDTDSSKRTRAHLLFLMAEIARRFGKLEEAADLAHQSAKMYEELEDIQGLSQAHITLGNVYFDWGRLDDAALFYNKGMELKKRIGDVYGVGVMANNLGEVYLYQGDFERAQEAYEQSMQIWEELGSAFGQAVLHNNLAVVAMKKQQWHAAMQHLNASEALLHELGVEDWLVEVMRHKAECWLGIGHLTEAQAAAEVSLEMARRQKMQLEEGIALRILGQIALHASRLKDAARCLERALDALQDVESPYELAQTYVVLSRLAIARQAFDEAYQYRERARALFEQIGAMHELAQLQDEDWE</sequence>
<dbReference type="PROSITE" id="PS50125">
    <property type="entry name" value="GUANYLATE_CYCLASE_2"/>
    <property type="match status" value="2"/>
</dbReference>
<evidence type="ECO:0000313" key="5">
    <source>
        <dbReference type="EMBL" id="KPL87146.1"/>
    </source>
</evidence>
<dbReference type="GO" id="GO:0005524">
    <property type="term" value="F:ATP binding"/>
    <property type="evidence" value="ECO:0007669"/>
    <property type="project" value="UniProtKB-KW"/>
</dbReference>
<comment type="caution">
    <text evidence="5">The sequence shown here is derived from an EMBL/GenBank/DDBJ whole genome shotgun (WGS) entry which is preliminary data.</text>
</comment>
<dbReference type="InterPro" id="IPR041664">
    <property type="entry name" value="AAA_16"/>
</dbReference>
<dbReference type="Pfam" id="PF13191">
    <property type="entry name" value="AAA_16"/>
    <property type="match status" value="1"/>
</dbReference>
<dbReference type="PROSITE" id="PS50005">
    <property type="entry name" value="TPR"/>
    <property type="match status" value="3"/>
</dbReference>
<dbReference type="PANTHER" id="PTHR16305">
    <property type="entry name" value="TESTICULAR SOLUBLE ADENYLYL CYCLASE"/>
    <property type="match status" value="1"/>
</dbReference>
<dbReference type="InterPro" id="IPR041617">
    <property type="entry name" value="TPR_MalT"/>
</dbReference>
<dbReference type="GO" id="GO:0004016">
    <property type="term" value="F:adenylate cyclase activity"/>
    <property type="evidence" value="ECO:0007669"/>
    <property type="project" value="UniProtKB-ARBA"/>
</dbReference>
<dbReference type="RefSeq" id="WP_060687619.1">
    <property type="nucleotide sequence ID" value="NZ_LGKN01000006.1"/>
</dbReference>
<dbReference type="Proteomes" id="UP000050502">
    <property type="component" value="Unassembled WGS sequence"/>
</dbReference>
<feature type="repeat" description="TPR" evidence="3">
    <location>
        <begin position="1120"/>
        <end position="1153"/>
    </location>
</feature>
<evidence type="ECO:0000313" key="6">
    <source>
        <dbReference type="Proteomes" id="UP000050502"/>
    </source>
</evidence>
<keyword evidence="2" id="KW-0067">ATP-binding</keyword>
<organism evidence="5 6">
    <name type="scientific">Ardenticatena maritima</name>
    <dbReference type="NCBI Taxonomy" id="872965"/>
    <lineage>
        <taxon>Bacteria</taxon>
        <taxon>Bacillati</taxon>
        <taxon>Chloroflexota</taxon>
        <taxon>Ardenticatenia</taxon>
        <taxon>Ardenticatenales</taxon>
        <taxon>Ardenticatenaceae</taxon>
        <taxon>Ardenticatena</taxon>
    </lineage>
</organism>
<dbReference type="CDD" id="cd07302">
    <property type="entry name" value="CHD"/>
    <property type="match status" value="2"/>
</dbReference>
<feature type="domain" description="Guanylate cyclase" evidence="4">
    <location>
        <begin position="62"/>
        <end position="199"/>
    </location>
</feature>
<evidence type="ECO:0000256" key="2">
    <source>
        <dbReference type="ARBA" id="ARBA00022840"/>
    </source>
</evidence>
<protein>
    <recommendedName>
        <fullName evidence="4">Guanylate cyclase domain-containing protein</fullName>
    </recommendedName>
</protein>
<dbReference type="Gene3D" id="1.25.40.10">
    <property type="entry name" value="Tetratricopeptide repeat domain"/>
    <property type="match status" value="3"/>
</dbReference>
<dbReference type="PANTHER" id="PTHR16305:SF28">
    <property type="entry name" value="GUANYLATE CYCLASE DOMAIN-CONTAINING PROTEIN"/>
    <property type="match status" value="1"/>
</dbReference>
<accession>A0A0N8GRQ4</accession>
<dbReference type="GO" id="GO:0005737">
    <property type="term" value="C:cytoplasm"/>
    <property type="evidence" value="ECO:0007669"/>
    <property type="project" value="TreeGrafter"/>
</dbReference>
<dbReference type="InterPro" id="IPR019734">
    <property type="entry name" value="TPR_rpt"/>
</dbReference>
<dbReference type="InterPro" id="IPR011990">
    <property type="entry name" value="TPR-like_helical_dom_sf"/>
</dbReference>
<dbReference type="Gene3D" id="3.30.70.1230">
    <property type="entry name" value="Nucleotide cyclase"/>
    <property type="match status" value="2"/>
</dbReference>
<keyword evidence="3" id="KW-0802">TPR repeat</keyword>
<dbReference type="SMART" id="SM00028">
    <property type="entry name" value="TPR"/>
    <property type="match status" value="8"/>
</dbReference>
<dbReference type="GO" id="GO:0009190">
    <property type="term" value="P:cyclic nucleotide biosynthetic process"/>
    <property type="evidence" value="ECO:0007669"/>
    <property type="project" value="InterPro"/>
</dbReference>
<feature type="domain" description="Guanylate cyclase" evidence="4">
    <location>
        <begin position="305"/>
        <end position="442"/>
    </location>
</feature>
<dbReference type="InterPro" id="IPR001054">
    <property type="entry name" value="A/G_cyclase"/>
</dbReference>
<dbReference type="SMART" id="SM00044">
    <property type="entry name" value="CYCc"/>
    <property type="match status" value="1"/>
</dbReference>
<dbReference type="GO" id="GO:0035556">
    <property type="term" value="P:intracellular signal transduction"/>
    <property type="evidence" value="ECO:0007669"/>
    <property type="project" value="InterPro"/>
</dbReference>
<dbReference type="Pfam" id="PF17874">
    <property type="entry name" value="TPR_MalT"/>
    <property type="match status" value="1"/>
</dbReference>
<evidence type="ECO:0000259" key="4">
    <source>
        <dbReference type="PROSITE" id="PS50125"/>
    </source>
</evidence>
<dbReference type="EMBL" id="LGKN01000006">
    <property type="protein sequence ID" value="KPL87146.1"/>
    <property type="molecule type" value="Genomic_DNA"/>
</dbReference>
<feature type="repeat" description="TPR" evidence="3">
    <location>
        <begin position="1160"/>
        <end position="1193"/>
    </location>
</feature>
<feature type="repeat" description="TPR" evidence="3">
    <location>
        <begin position="952"/>
        <end position="985"/>
    </location>
</feature>